<dbReference type="GO" id="GO:0022857">
    <property type="term" value="F:transmembrane transporter activity"/>
    <property type="evidence" value="ECO:0007669"/>
    <property type="project" value="InterPro"/>
</dbReference>
<dbReference type="AlphaFoldDB" id="A0A1U8AG66"/>
<dbReference type="OMA" id="ATDERTC"/>
<dbReference type="RefSeq" id="XP_010260948.1">
    <property type="nucleotide sequence ID" value="XM_010262646.2"/>
</dbReference>
<organism evidence="8 9">
    <name type="scientific">Nelumbo nucifera</name>
    <name type="common">Sacred lotus</name>
    <dbReference type="NCBI Taxonomy" id="4432"/>
    <lineage>
        <taxon>Eukaryota</taxon>
        <taxon>Viridiplantae</taxon>
        <taxon>Streptophyta</taxon>
        <taxon>Embryophyta</taxon>
        <taxon>Tracheophyta</taxon>
        <taxon>Spermatophyta</taxon>
        <taxon>Magnoliopsida</taxon>
        <taxon>Proteales</taxon>
        <taxon>Nelumbonaceae</taxon>
        <taxon>Nelumbo</taxon>
    </lineage>
</organism>
<proteinExistence type="inferred from homology"/>
<evidence type="ECO:0000256" key="1">
    <source>
        <dbReference type="ARBA" id="ARBA00004141"/>
    </source>
</evidence>
<dbReference type="KEGG" id="nnu:104599901"/>
<dbReference type="GeneID" id="104599901"/>
<keyword evidence="8" id="KW-1185">Reference proteome</keyword>
<feature type="domain" description="EamA" evidence="7">
    <location>
        <begin position="184"/>
        <end position="322"/>
    </location>
</feature>
<dbReference type="Proteomes" id="UP000189703">
    <property type="component" value="Unplaced"/>
</dbReference>
<dbReference type="InterPro" id="IPR000620">
    <property type="entry name" value="EamA_dom"/>
</dbReference>
<gene>
    <name evidence="9" type="primary">LOC104599901</name>
</gene>
<keyword evidence="3 6" id="KW-0812">Transmembrane</keyword>
<evidence type="ECO:0000313" key="9">
    <source>
        <dbReference type="RefSeq" id="XP_010260948.1"/>
    </source>
</evidence>
<evidence type="ECO:0000256" key="2">
    <source>
        <dbReference type="ARBA" id="ARBA00007635"/>
    </source>
</evidence>
<evidence type="ECO:0000256" key="4">
    <source>
        <dbReference type="ARBA" id="ARBA00022989"/>
    </source>
</evidence>
<reference evidence="9" key="1">
    <citation type="submission" date="2025-08" db="UniProtKB">
        <authorList>
            <consortium name="RefSeq"/>
        </authorList>
    </citation>
    <scope>IDENTIFICATION</scope>
</reference>
<keyword evidence="4 6" id="KW-1133">Transmembrane helix</keyword>
<dbReference type="PANTHER" id="PTHR31218">
    <property type="entry name" value="WAT1-RELATED PROTEIN"/>
    <property type="match status" value="1"/>
</dbReference>
<feature type="transmembrane region" description="Helical" evidence="6">
    <location>
        <begin position="97"/>
        <end position="118"/>
    </location>
</feature>
<dbReference type="Pfam" id="PF00892">
    <property type="entry name" value="EamA"/>
    <property type="match status" value="2"/>
</dbReference>
<evidence type="ECO:0000313" key="8">
    <source>
        <dbReference type="Proteomes" id="UP000189703"/>
    </source>
</evidence>
<feature type="transmembrane region" description="Helical" evidence="6">
    <location>
        <begin position="182"/>
        <end position="202"/>
    </location>
</feature>
<evidence type="ECO:0000256" key="3">
    <source>
        <dbReference type="ARBA" id="ARBA00022692"/>
    </source>
</evidence>
<dbReference type="InterPro" id="IPR037185">
    <property type="entry name" value="EmrE-like"/>
</dbReference>
<protein>
    <recommendedName>
        <fullName evidence="6">WAT1-related protein</fullName>
    </recommendedName>
</protein>
<evidence type="ECO:0000259" key="7">
    <source>
        <dbReference type="Pfam" id="PF00892"/>
    </source>
</evidence>
<evidence type="ECO:0000256" key="6">
    <source>
        <dbReference type="RuleBase" id="RU363077"/>
    </source>
</evidence>
<sequence>MMDGKKPYLVVILIQSIYAVTYILSKAAFNGGMNCFVFTFYRQAIATVFLVPVAVIFERKRAPSLSFMAFCKIFMLSLFGITLSLNLYGIGLVYTSATLLVATTNTLPVITILLAVLLRMETVKLRTFSGKAKVVGIILCMAGCASLAIYKGPYLKPLINTHLLEHHNNEEDLSVSHTTRTWVIGCFLLLLANIAWALRLVFQDRILRDYPSKLLFTTLTCILGCIQSLVVAFCIERNPSQWQLHWDVGLLAVAYSGIVVTGVAYYLQTWCIEKKGPVFMAMSNPVSLIITTFSSYFLLGELISLGSVLGEILLVGGFYSVLWAKSKEQTDDNKDFTIEEGKDCLKVEEAT</sequence>
<feature type="transmembrane region" description="Helical" evidence="6">
    <location>
        <begin position="279"/>
        <end position="299"/>
    </location>
</feature>
<dbReference type="InterPro" id="IPR030184">
    <property type="entry name" value="WAT1-related"/>
</dbReference>
<feature type="transmembrane region" description="Helical" evidence="6">
    <location>
        <begin position="214"/>
        <end position="233"/>
    </location>
</feature>
<dbReference type="OrthoDB" id="1718296at2759"/>
<feature type="transmembrane region" description="Helical" evidence="6">
    <location>
        <begin position="248"/>
        <end position="267"/>
    </location>
</feature>
<accession>A0A1U8AG66</accession>
<dbReference type="GO" id="GO:0005886">
    <property type="term" value="C:plasma membrane"/>
    <property type="evidence" value="ECO:0000318"/>
    <property type="project" value="GO_Central"/>
</dbReference>
<dbReference type="eggNOG" id="ENOG502QUJ3">
    <property type="taxonomic scope" value="Eukaryota"/>
</dbReference>
<feature type="transmembrane region" description="Helical" evidence="6">
    <location>
        <begin position="7"/>
        <end position="24"/>
    </location>
</feature>
<comment type="similarity">
    <text evidence="2 6">Belongs to the drug/metabolite transporter (DMT) superfamily. Plant drug/metabolite exporter (P-DME) (TC 2.A.7.4) family.</text>
</comment>
<feature type="transmembrane region" description="Helical" evidence="6">
    <location>
        <begin position="69"/>
        <end position="91"/>
    </location>
</feature>
<feature type="transmembrane region" description="Helical" evidence="6">
    <location>
        <begin position="130"/>
        <end position="150"/>
    </location>
</feature>
<keyword evidence="5 6" id="KW-0472">Membrane</keyword>
<name>A0A1U8AG66_NELNU</name>
<feature type="transmembrane region" description="Helical" evidence="6">
    <location>
        <begin position="36"/>
        <end position="57"/>
    </location>
</feature>
<dbReference type="SUPFAM" id="SSF103481">
    <property type="entry name" value="Multidrug resistance efflux transporter EmrE"/>
    <property type="match status" value="2"/>
</dbReference>
<evidence type="ECO:0000256" key="5">
    <source>
        <dbReference type="ARBA" id="ARBA00023136"/>
    </source>
</evidence>
<comment type="subcellular location">
    <subcellularLocation>
        <location evidence="1 6">Membrane</location>
        <topology evidence="1 6">Multi-pass membrane protein</topology>
    </subcellularLocation>
</comment>
<feature type="transmembrane region" description="Helical" evidence="6">
    <location>
        <begin position="305"/>
        <end position="324"/>
    </location>
</feature>
<feature type="domain" description="EamA" evidence="7">
    <location>
        <begin position="8"/>
        <end position="145"/>
    </location>
</feature>